<reference evidence="3" key="1">
    <citation type="journal article" date="2020" name="Appl. Environ. Microbiol.">
        <title>Diazotrophic Anaeromyxobacter Isolates from Soils.</title>
        <authorList>
            <person name="Masuda Y."/>
            <person name="Yamanaka H."/>
            <person name="Xu Z.X."/>
            <person name="Shiratori Y."/>
            <person name="Aono T."/>
            <person name="Amachi S."/>
            <person name="Senoo K."/>
            <person name="Itoh H."/>
        </authorList>
    </citation>
    <scope>NUCLEOTIDE SEQUENCE [LARGE SCALE GENOMIC DNA]</scope>
    <source>
        <strain evidence="3">R267</strain>
    </source>
</reference>
<protein>
    <submittedName>
        <fullName evidence="2">Uncharacterized protein</fullName>
    </submittedName>
</protein>
<feature type="compositionally biased region" description="Basic and acidic residues" evidence="1">
    <location>
        <begin position="1"/>
        <end position="10"/>
    </location>
</feature>
<dbReference type="Proteomes" id="UP000503640">
    <property type="component" value="Unassembled WGS sequence"/>
</dbReference>
<organism evidence="2 3">
    <name type="scientific">Anaeromyxobacter diazotrophicus</name>
    <dbReference type="NCBI Taxonomy" id="2590199"/>
    <lineage>
        <taxon>Bacteria</taxon>
        <taxon>Pseudomonadati</taxon>
        <taxon>Myxococcota</taxon>
        <taxon>Myxococcia</taxon>
        <taxon>Myxococcales</taxon>
        <taxon>Cystobacterineae</taxon>
        <taxon>Anaeromyxobacteraceae</taxon>
        <taxon>Anaeromyxobacter</taxon>
    </lineage>
</organism>
<keyword evidence="3" id="KW-1185">Reference proteome</keyword>
<dbReference type="EMBL" id="BJTG01000010">
    <property type="protein sequence ID" value="GEJ59030.1"/>
    <property type="molecule type" value="Genomic_DNA"/>
</dbReference>
<comment type="caution">
    <text evidence="2">The sequence shown here is derived from an EMBL/GenBank/DDBJ whole genome shotgun (WGS) entry which is preliminary data.</text>
</comment>
<gene>
    <name evidence="2" type="ORF">AMYX_37710</name>
</gene>
<evidence type="ECO:0000313" key="3">
    <source>
        <dbReference type="Proteomes" id="UP000503640"/>
    </source>
</evidence>
<evidence type="ECO:0000256" key="1">
    <source>
        <dbReference type="SAM" id="MobiDB-lite"/>
    </source>
</evidence>
<feature type="region of interest" description="Disordered" evidence="1">
    <location>
        <begin position="1"/>
        <end position="80"/>
    </location>
</feature>
<accession>A0A7I9VSD8</accession>
<evidence type="ECO:0000313" key="2">
    <source>
        <dbReference type="EMBL" id="GEJ59030.1"/>
    </source>
</evidence>
<dbReference type="AlphaFoldDB" id="A0A7I9VSD8"/>
<name>A0A7I9VSD8_9BACT</name>
<feature type="compositionally biased region" description="Polar residues" evidence="1">
    <location>
        <begin position="50"/>
        <end position="59"/>
    </location>
</feature>
<sequence>MRPFMPDHSKTTPPDDADDAGSSGEQAEARPGTIWRRPAPRTEVDVTLELTLSKSAGETTSRDLRPPAKWPPGASPSEKK</sequence>
<proteinExistence type="predicted"/>